<feature type="transmembrane region" description="Helical" evidence="1">
    <location>
        <begin position="20"/>
        <end position="41"/>
    </location>
</feature>
<gene>
    <name evidence="2" type="ordered locus">Deide_2p01480</name>
</gene>
<dbReference type="Proteomes" id="UP000002208">
    <property type="component" value="Plasmid 2"/>
</dbReference>
<keyword evidence="1" id="KW-0812">Transmembrane</keyword>
<dbReference type="HOGENOM" id="CLU_212714_0_0_0"/>
<dbReference type="EMBL" id="CP001116">
    <property type="protein sequence ID" value="ACO47818.1"/>
    <property type="molecule type" value="Genomic_DNA"/>
</dbReference>
<dbReference type="KEGG" id="ddr:Deide_2p01480"/>
<geneLocation type="plasmid" evidence="3">
    <name>pDeide2</name>
</geneLocation>
<keyword evidence="1" id="KW-1133">Transmembrane helix</keyword>
<evidence type="ECO:0008006" key="4">
    <source>
        <dbReference type="Google" id="ProtNLM"/>
    </source>
</evidence>
<sequence>MTKHNNDETPAPGALIKMILAWLLVGIPLAWGVAQTVLKALPLFQ</sequence>
<reference evidence="2 3" key="1">
    <citation type="journal article" date="2009" name="PLoS Genet.">
        <title>Alliance of proteomics and genomics to unravel the specificities of Sahara bacterium Deinococcus deserti.</title>
        <authorList>
            <person name="de Groot A."/>
            <person name="Dulermo R."/>
            <person name="Ortet P."/>
            <person name="Blanchard L."/>
            <person name="Guerin P."/>
            <person name="Fernandez B."/>
            <person name="Vacherie B."/>
            <person name="Dossat C."/>
            <person name="Jolivet E."/>
            <person name="Siguier P."/>
            <person name="Chandler M."/>
            <person name="Barakat M."/>
            <person name="Dedieu A."/>
            <person name="Barbe V."/>
            <person name="Heulin T."/>
            <person name="Sommer S."/>
            <person name="Achouak W."/>
            <person name="Armengaud J."/>
        </authorList>
    </citation>
    <scope>NUCLEOTIDE SEQUENCE [LARGE SCALE GENOMIC DNA]</scope>
    <source>
        <strain evidence="3">DSM 17065 / CIP 109153 / LMG 22923 / VCD115</strain>
        <plasmid evidence="3">pDeide2</plasmid>
    </source>
</reference>
<evidence type="ECO:0000313" key="2">
    <source>
        <dbReference type="EMBL" id="ACO47818.1"/>
    </source>
</evidence>
<keyword evidence="2" id="KW-0614">Plasmid</keyword>
<organism evidence="2 3">
    <name type="scientific">Deinococcus deserti (strain DSM 17065 / CIP 109153 / LMG 22923 / VCD115)</name>
    <dbReference type="NCBI Taxonomy" id="546414"/>
    <lineage>
        <taxon>Bacteria</taxon>
        <taxon>Thermotogati</taxon>
        <taxon>Deinococcota</taxon>
        <taxon>Deinococci</taxon>
        <taxon>Deinococcales</taxon>
        <taxon>Deinococcaceae</taxon>
        <taxon>Deinococcus</taxon>
    </lineage>
</organism>
<name>C1D329_DEIDV</name>
<protein>
    <recommendedName>
        <fullName evidence="4">Oxalate:formate antiporter</fullName>
    </recommendedName>
</protein>
<evidence type="ECO:0000313" key="3">
    <source>
        <dbReference type="Proteomes" id="UP000002208"/>
    </source>
</evidence>
<proteinExistence type="predicted"/>
<keyword evidence="3" id="KW-1185">Reference proteome</keyword>
<accession>C1D329</accession>
<keyword evidence="1" id="KW-0472">Membrane</keyword>
<evidence type="ECO:0000256" key="1">
    <source>
        <dbReference type="SAM" id="Phobius"/>
    </source>
</evidence>
<dbReference type="AlphaFoldDB" id="C1D329"/>